<reference evidence="1 2" key="1">
    <citation type="submission" date="2015-12" db="EMBL/GenBank/DDBJ databases">
        <title>Nitrous oxide reduction kinetics distinguish bacteria harboring typical versus atypical NosZ.</title>
        <authorList>
            <person name="Yoon S."/>
            <person name="Nissen S."/>
            <person name="Park D."/>
            <person name="Sanford R.A."/>
            <person name="Loeffler F.E."/>
        </authorList>
    </citation>
    <scope>NUCLEOTIDE SEQUENCE [LARGE SCALE GENOMIC DNA]</scope>
    <source>
        <strain evidence="1 2">ATCC BAA-841</strain>
    </source>
</reference>
<evidence type="ECO:0000313" key="2">
    <source>
        <dbReference type="Proteomes" id="UP000070186"/>
    </source>
</evidence>
<dbReference type="Pfam" id="PF10982">
    <property type="entry name" value="DUF2789"/>
    <property type="match status" value="1"/>
</dbReference>
<proteinExistence type="predicted"/>
<accession>A0A133XFV0</accession>
<dbReference type="EMBL" id="LODL01000035">
    <property type="protein sequence ID" value="KXB29828.1"/>
    <property type="molecule type" value="Genomic_DNA"/>
</dbReference>
<organism evidence="1 2">
    <name type="scientific">Dechloromonas denitrificans</name>
    <dbReference type="NCBI Taxonomy" id="281362"/>
    <lineage>
        <taxon>Bacteria</taxon>
        <taxon>Pseudomonadati</taxon>
        <taxon>Pseudomonadota</taxon>
        <taxon>Betaproteobacteria</taxon>
        <taxon>Rhodocyclales</taxon>
        <taxon>Azonexaceae</taxon>
        <taxon>Dechloromonas</taxon>
    </lineage>
</organism>
<gene>
    <name evidence="1" type="ORF">AT959_18080</name>
</gene>
<dbReference type="Proteomes" id="UP000070186">
    <property type="component" value="Unassembled WGS sequence"/>
</dbReference>
<sequence>METPVHNLSMLFAQLGKADDAPAIARFIETWRPLASNVLLHEASFWTPAQATFLCEAILQDADWAEVVDELNVELHAAVH</sequence>
<dbReference type="InterPro" id="IPR038086">
    <property type="entry name" value="DUF2789_sf"/>
</dbReference>
<dbReference type="AlphaFoldDB" id="A0A133XFV0"/>
<dbReference type="STRING" id="281362.AT959_18080"/>
<name>A0A133XFV0_9RHOO</name>
<comment type="caution">
    <text evidence="1">The sequence shown here is derived from an EMBL/GenBank/DDBJ whole genome shotgun (WGS) entry which is preliminary data.</text>
</comment>
<evidence type="ECO:0000313" key="1">
    <source>
        <dbReference type="EMBL" id="KXB29828.1"/>
    </source>
</evidence>
<dbReference type="RefSeq" id="WP_066886218.1">
    <property type="nucleotide sequence ID" value="NZ_LODL01000035.1"/>
</dbReference>
<dbReference type="Gene3D" id="1.10.10.1130">
    <property type="entry name" value="Uncharacterised protein PF10982, DUF2789"/>
    <property type="match status" value="1"/>
</dbReference>
<evidence type="ECO:0008006" key="3">
    <source>
        <dbReference type="Google" id="ProtNLM"/>
    </source>
</evidence>
<dbReference type="InterPro" id="IPR021250">
    <property type="entry name" value="DUF2789"/>
</dbReference>
<keyword evidence="2" id="KW-1185">Reference proteome</keyword>
<protein>
    <recommendedName>
        <fullName evidence="3">DUF2789 domain-containing protein</fullName>
    </recommendedName>
</protein>